<dbReference type="Pfam" id="PF00648">
    <property type="entry name" value="Peptidase_C2"/>
    <property type="match status" value="1"/>
</dbReference>
<dbReference type="GO" id="GO:0004198">
    <property type="term" value="F:calcium-dependent cysteine-type endopeptidase activity"/>
    <property type="evidence" value="ECO:0007669"/>
    <property type="project" value="InterPro"/>
</dbReference>
<dbReference type="SUPFAM" id="SSF49758">
    <property type="entry name" value="Calpain large subunit, middle domain (domain III)"/>
    <property type="match status" value="1"/>
</dbReference>
<dbReference type="SUPFAM" id="SSF54001">
    <property type="entry name" value="Cysteine proteinases"/>
    <property type="match status" value="1"/>
</dbReference>
<dbReference type="PROSITE" id="PS50203">
    <property type="entry name" value="CALPAIN_CAT"/>
    <property type="match status" value="1"/>
</dbReference>
<evidence type="ECO:0000256" key="2">
    <source>
        <dbReference type="PROSITE-ProRule" id="PRU00239"/>
    </source>
</evidence>
<sequence length="738" mass="79479">MRKFMRTRSPPPPPLHAHPNGVGAVRDELHSSLSRCGGGGSQASSGGCPSGGAAGGALFEDDEFPASRRSLGDARLTAVRWRRPHLLAGARGWVEVTEAYVIMRKTSTRAAVPLARTSGTCARPSAKSPRSTKELSACPRFRGDELAEGEAAPSPHDVVRWSAELGPLGCARLRAAAAALAPTPRLLDRAAPPQGFRDHYCGAFRFHFWVFGTWREVRVDDRLPERGGCLLGAHAANHDYTLPLLEKAYAKLYGSYGALRGGSVARALQDLSGGVVQSFSLRAQPRALTYQVLNSGVPRSTLLVASAGKRARAPLRPGAPYCVAGLARVRGAEGAGGAPDAALVRLRAPAGGAWAGAWSPASAEWRALAPPDRDLLAASAAHPGDFWMSFNDFVQSFSELELVHVGPDDWLLEPALQTRRPWRAVLARRRWRRGYNAGGPPGAPTAAANPTFAVQLPAKCHVVVSVTQQYAPEPAKLRAIGFAVYEAGAGRAPLDVTHESRAREVVTFFTLPAGRYLVVPHTRRAHTDAAFLLRILTDEQSDVWEVNEDNVIVRDVAGELRDGEALPAAARAALARLAAREADARELDARALRAALRRVWRHCLCAPPSRELCRALVALRDRALRGAVRARDVPALVALLAYWRGAFLRGAGAASCGPPLRSAYALRGLLWAAGVTASNKVLECLVLRFARGVLLSEEGYVMALARLHLAHERYRSLDNKIKSNPLSLEEMILMTIYS</sequence>
<dbReference type="Gene3D" id="3.90.70.10">
    <property type="entry name" value="Cysteine proteinases"/>
    <property type="match status" value="1"/>
</dbReference>
<gene>
    <name evidence="6" type="primary">LOC113506597</name>
</gene>
<evidence type="ECO:0000256" key="3">
    <source>
        <dbReference type="SAM" id="MobiDB-lite"/>
    </source>
</evidence>
<dbReference type="PANTHER" id="PTHR10183:SF424">
    <property type="entry name" value="CALPAIN-B-LIKE PROTEIN"/>
    <property type="match status" value="1"/>
</dbReference>
<dbReference type="InterPro" id="IPR038765">
    <property type="entry name" value="Papain-like_cys_pep_sf"/>
</dbReference>
<dbReference type="Pfam" id="PF01067">
    <property type="entry name" value="Calpain_III"/>
    <property type="match status" value="1"/>
</dbReference>
<evidence type="ECO:0000259" key="4">
    <source>
        <dbReference type="PROSITE" id="PS50203"/>
    </source>
</evidence>
<evidence type="ECO:0000313" key="6">
    <source>
        <dbReference type="RefSeq" id="XP_026745233.1"/>
    </source>
</evidence>
<protein>
    <submittedName>
        <fullName evidence="6">Calpain-9-like isoform X1</fullName>
    </submittedName>
</protein>
<dbReference type="PANTHER" id="PTHR10183">
    <property type="entry name" value="CALPAIN"/>
    <property type="match status" value="1"/>
</dbReference>
<name>A0A7E5WWJ6_TRINI</name>
<reference evidence="6" key="1">
    <citation type="submission" date="2025-08" db="UniProtKB">
        <authorList>
            <consortium name="RefSeq"/>
        </authorList>
    </citation>
    <scope>IDENTIFICATION</scope>
</reference>
<dbReference type="GO" id="GO:0005737">
    <property type="term" value="C:cytoplasm"/>
    <property type="evidence" value="ECO:0007669"/>
    <property type="project" value="TreeGrafter"/>
</dbReference>
<dbReference type="PRINTS" id="PR00704">
    <property type="entry name" value="CALPAIN"/>
</dbReference>
<dbReference type="GeneID" id="113506597"/>
<dbReference type="InterPro" id="IPR022683">
    <property type="entry name" value="Calpain_III"/>
</dbReference>
<dbReference type="SMART" id="SM00230">
    <property type="entry name" value="CysPc"/>
    <property type="match status" value="1"/>
</dbReference>
<dbReference type="InParanoid" id="A0A7E5WWJ6"/>
<organism evidence="5 6">
    <name type="scientific">Trichoplusia ni</name>
    <name type="common">Cabbage looper</name>
    <dbReference type="NCBI Taxonomy" id="7111"/>
    <lineage>
        <taxon>Eukaryota</taxon>
        <taxon>Metazoa</taxon>
        <taxon>Ecdysozoa</taxon>
        <taxon>Arthropoda</taxon>
        <taxon>Hexapoda</taxon>
        <taxon>Insecta</taxon>
        <taxon>Pterygota</taxon>
        <taxon>Neoptera</taxon>
        <taxon>Endopterygota</taxon>
        <taxon>Lepidoptera</taxon>
        <taxon>Glossata</taxon>
        <taxon>Ditrysia</taxon>
        <taxon>Noctuoidea</taxon>
        <taxon>Noctuidae</taxon>
        <taxon>Plusiinae</taxon>
        <taxon>Trichoplusia</taxon>
    </lineage>
</organism>
<dbReference type="Gene3D" id="1.10.238.10">
    <property type="entry name" value="EF-hand"/>
    <property type="match status" value="1"/>
</dbReference>
<feature type="region of interest" description="Disordered" evidence="3">
    <location>
        <begin position="1"/>
        <end position="22"/>
    </location>
</feature>
<dbReference type="OrthoDB" id="424753at2759"/>
<comment type="similarity">
    <text evidence="1">Belongs to the peptidase C2 family.</text>
</comment>
<dbReference type="Gene3D" id="2.60.120.380">
    <property type="match status" value="1"/>
</dbReference>
<dbReference type="InterPro" id="IPR036213">
    <property type="entry name" value="Calpain_III_sf"/>
</dbReference>
<accession>A0A7E5WWJ6</accession>
<dbReference type="InterPro" id="IPR001300">
    <property type="entry name" value="Peptidase_C2_calpain_cat"/>
</dbReference>
<dbReference type="RefSeq" id="XP_026745233.1">
    <property type="nucleotide sequence ID" value="XM_026889432.1"/>
</dbReference>
<dbReference type="InterPro" id="IPR022684">
    <property type="entry name" value="Calpain_cysteine_protease"/>
</dbReference>
<dbReference type="GO" id="GO:0006508">
    <property type="term" value="P:proteolysis"/>
    <property type="evidence" value="ECO:0007669"/>
    <property type="project" value="InterPro"/>
</dbReference>
<dbReference type="SMART" id="SM00720">
    <property type="entry name" value="calpain_III"/>
    <property type="match status" value="1"/>
</dbReference>
<dbReference type="AlphaFoldDB" id="A0A7E5WWJ6"/>
<evidence type="ECO:0000256" key="1">
    <source>
        <dbReference type="ARBA" id="ARBA00007623"/>
    </source>
</evidence>
<comment type="caution">
    <text evidence="2">Lacks conserved residue(s) required for the propagation of feature annotation.</text>
</comment>
<dbReference type="Proteomes" id="UP000322000">
    <property type="component" value="Chromosome 20"/>
</dbReference>
<evidence type="ECO:0000313" key="5">
    <source>
        <dbReference type="Proteomes" id="UP000322000"/>
    </source>
</evidence>
<keyword evidence="5" id="KW-1185">Reference proteome</keyword>
<proteinExistence type="inferred from homology"/>
<feature type="domain" description="Calpain catalytic" evidence="4">
    <location>
        <begin position="58"/>
        <end position="406"/>
    </location>
</feature>
<dbReference type="KEGG" id="tnl:113506597"/>
<dbReference type="InterPro" id="IPR022682">
    <property type="entry name" value="Calpain_domain_III"/>
</dbReference>